<sequence>MTDCSAASAFGGELISLEFELMNPTAAKFKDMWNVNQQKLLENYRIDYRYIRNDLIKSLCLFETSFPTPDVPRNIIVAKMCELGECYVVWKKQYDS</sequence>
<dbReference type="AlphaFoldDB" id="A0A182HIA4"/>
<dbReference type="EnsemblMetazoa" id="AARA000962-RA">
    <property type="protein sequence ID" value="AARA000962-PA"/>
    <property type="gene ID" value="AARA000962"/>
</dbReference>
<evidence type="ECO:0000313" key="1">
    <source>
        <dbReference type="EnsemblMetazoa" id="AARA000962-PA"/>
    </source>
</evidence>
<keyword evidence="2" id="KW-1185">Reference proteome</keyword>
<protein>
    <submittedName>
        <fullName evidence="1">Uncharacterized protein</fullName>
    </submittedName>
</protein>
<dbReference type="VEuPathDB" id="VectorBase:AARA21_006006"/>
<reference evidence="1" key="1">
    <citation type="submission" date="2022-08" db="UniProtKB">
        <authorList>
            <consortium name="EnsemblMetazoa"/>
        </authorList>
    </citation>
    <scope>IDENTIFICATION</scope>
    <source>
        <strain evidence="1">Dongola</strain>
    </source>
</reference>
<dbReference type="Proteomes" id="UP000075840">
    <property type="component" value="Unassembled WGS sequence"/>
</dbReference>
<evidence type="ECO:0000313" key="2">
    <source>
        <dbReference type="Proteomes" id="UP000075840"/>
    </source>
</evidence>
<name>A0A182HIA4_ANOAR</name>
<proteinExistence type="predicted"/>
<accession>A0A182HIA4</accession>
<organism evidence="1 2">
    <name type="scientific">Anopheles arabiensis</name>
    <name type="common">Mosquito</name>
    <dbReference type="NCBI Taxonomy" id="7173"/>
    <lineage>
        <taxon>Eukaryota</taxon>
        <taxon>Metazoa</taxon>
        <taxon>Ecdysozoa</taxon>
        <taxon>Arthropoda</taxon>
        <taxon>Hexapoda</taxon>
        <taxon>Insecta</taxon>
        <taxon>Pterygota</taxon>
        <taxon>Neoptera</taxon>
        <taxon>Endopterygota</taxon>
        <taxon>Diptera</taxon>
        <taxon>Nematocera</taxon>
        <taxon>Culicoidea</taxon>
        <taxon>Culicidae</taxon>
        <taxon>Anophelinae</taxon>
        <taxon>Anopheles</taxon>
    </lineage>
</organism>
<dbReference type="EMBL" id="APCN01003920">
    <property type="status" value="NOT_ANNOTATED_CDS"/>
    <property type="molecule type" value="Genomic_DNA"/>
</dbReference>
<dbReference type="VEuPathDB" id="VectorBase:AARA000962"/>